<feature type="compositionally biased region" description="Polar residues" evidence="7">
    <location>
        <begin position="787"/>
        <end position="797"/>
    </location>
</feature>
<dbReference type="CDD" id="cd00067">
    <property type="entry name" value="GAL4"/>
    <property type="match status" value="1"/>
</dbReference>
<reference evidence="9 10" key="1">
    <citation type="submission" date="2019-02" db="EMBL/GenBank/DDBJ databases">
        <title>Genome sequencing of the rare red list fungi Dentipellis fragilis.</title>
        <authorList>
            <person name="Buettner E."/>
            <person name="Kellner H."/>
        </authorList>
    </citation>
    <scope>NUCLEOTIDE SEQUENCE [LARGE SCALE GENOMIC DNA]</scope>
    <source>
        <strain evidence="9 10">DSM 105465</strain>
    </source>
</reference>
<dbReference type="InterPro" id="IPR051615">
    <property type="entry name" value="Transcr_Regulatory_Elem"/>
</dbReference>
<feature type="compositionally biased region" description="Acidic residues" evidence="7">
    <location>
        <begin position="662"/>
        <end position="673"/>
    </location>
</feature>
<dbReference type="PANTHER" id="PTHR31313:SF78">
    <property type="entry name" value="TRANSCRIPTION FACTOR DOMAIN-CONTAINING PROTEIN"/>
    <property type="match status" value="1"/>
</dbReference>
<evidence type="ECO:0000256" key="1">
    <source>
        <dbReference type="ARBA" id="ARBA00022723"/>
    </source>
</evidence>
<accession>A0A4Y9ZA97</accession>
<dbReference type="GO" id="GO:0006351">
    <property type="term" value="P:DNA-templated transcription"/>
    <property type="evidence" value="ECO:0007669"/>
    <property type="project" value="InterPro"/>
</dbReference>
<dbReference type="GO" id="GO:0008270">
    <property type="term" value="F:zinc ion binding"/>
    <property type="evidence" value="ECO:0007669"/>
    <property type="project" value="InterPro"/>
</dbReference>
<feature type="region of interest" description="Disordered" evidence="7">
    <location>
        <begin position="564"/>
        <end position="674"/>
    </location>
</feature>
<dbReference type="InterPro" id="IPR001138">
    <property type="entry name" value="Zn2Cys6_DnaBD"/>
</dbReference>
<dbReference type="GO" id="GO:0000981">
    <property type="term" value="F:DNA-binding transcription factor activity, RNA polymerase II-specific"/>
    <property type="evidence" value="ECO:0007669"/>
    <property type="project" value="InterPro"/>
</dbReference>
<dbReference type="PANTHER" id="PTHR31313">
    <property type="entry name" value="TY1 ENHANCER ACTIVATOR"/>
    <property type="match status" value="1"/>
</dbReference>
<dbReference type="CDD" id="cd12148">
    <property type="entry name" value="fungal_TF_MHR"/>
    <property type="match status" value="1"/>
</dbReference>
<feature type="compositionally biased region" description="Basic and acidic residues" evidence="7">
    <location>
        <begin position="36"/>
        <end position="47"/>
    </location>
</feature>
<dbReference type="EMBL" id="SEOQ01000037">
    <property type="protein sequence ID" value="TFY71776.1"/>
    <property type="molecule type" value="Genomic_DNA"/>
</dbReference>
<evidence type="ECO:0000256" key="4">
    <source>
        <dbReference type="ARBA" id="ARBA00023125"/>
    </source>
</evidence>
<feature type="compositionally biased region" description="Polar residues" evidence="7">
    <location>
        <begin position="574"/>
        <end position="583"/>
    </location>
</feature>
<evidence type="ECO:0000256" key="3">
    <source>
        <dbReference type="ARBA" id="ARBA00023015"/>
    </source>
</evidence>
<dbReference type="Proteomes" id="UP000298327">
    <property type="component" value="Unassembled WGS sequence"/>
</dbReference>
<evidence type="ECO:0000256" key="7">
    <source>
        <dbReference type="SAM" id="MobiDB-lite"/>
    </source>
</evidence>
<dbReference type="OrthoDB" id="2123952at2759"/>
<feature type="region of interest" description="Disordered" evidence="7">
    <location>
        <begin position="496"/>
        <end position="549"/>
    </location>
</feature>
<feature type="compositionally biased region" description="Polar residues" evidence="7">
    <location>
        <begin position="244"/>
        <end position="254"/>
    </location>
</feature>
<gene>
    <name evidence="9" type="ORF">EVG20_g1228</name>
</gene>
<keyword evidence="5" id="KW-0804">Transcription</keyword>
<sequence>MLAACTPPSHGPQHPDHAPHTVDGSQAECSTASTSPREKGRELERDCAVPLGIADAGSAGPLETPKRSDCPTARPPPLRLPGLSHRFPYQITSQFTYARLGQLPHRRIISSFFCRTSFLPHTPTPLISFLLLFHLPMSHPYNDPSSSYPRSPPIPDRHVDNPHQRAHTPPAQYRRMYHSSSTDYPVVKVESPSSDADHLPYAQHHSQQHPQQYHLPSAPPHSATPPFRFGSGNNSPHPPLPSFSFMSQPGWNNTSSSPSYPSSSHHPHFTLPPLQHVNDQNLNMLSMNDEYDDGDELADLPPGSAMGSSVSFDVIPGGSGKADKVVRRRSSKACDQCRKSKCKCERSSEHEPCKSCVMLGTGGGITPPRSLLPRIFSFCFPIRDLASFQSGIGRPLEPRPIPRMGPVFVDVSVPTPMLSSMSRPAATMTRSCTFLGPSRKRGPPKGYIDAIEARLHQTEALIGILLAANDVRAKGILEDLSQDKLARDIIARVDNSPYGIKGRSRGAEAPGSGKDIGKTKAQMQASVTDGKEDDSPPLQSTHPSNEWQDRVIAEVNSLALSRNENAWAPGDSPASHTAPQPTDSEAEGTRRAARPTLSIVPPNGNGASRSLSPTRRQRRRVGEAGSMSAHPSLGGRRAAARRIPVPLPLAANGDRDRGTPDALDDNSEEDELAGEVGQLSLNEEREVRYHGKASGLHLLGVKDRVDGRNEGGIWRFPKARVWPPLPSNQYQRNEAREEEELAVTLPPLQTQERLLDLYFTFVHPALPIVHKKTFMEDFRSGHIASGASPNSNASEGTSPSSSSPVGRRRPYIPPLLLLVMFSIAARYTTRSDTEVPPPPEGEMWPAGDSYLDKAKILLNRTYASSRSSTCQALLLMGYREIGIGAMAQAWLYIGMAVRMAQDLGIHKSADRWQHVGASLFNPVELQERRRIWYACVIMDKYVSSYIGRPIAIYERDFDVDLPSVDEPEEREDWHSRPSTDAIGHDPDHGDEKLPLVKPVVLPGHVISCFNASATLSIILSKIVQAIYAVRFGPGRHAESLRLEELLDKWYIDLPGHLRYDPAAAKKGATPPPPHVLTLHMQYWCVVLLLHRPFMRYVLEMKTKGPPAHEDPEVRAISQKNYDLCVQAANSITSIVATYREHYCIKRASVFLSFYIFTAGIMHVNTLNVFPTDPQARLGLTTCMEILRNMSIVWPSAGRAWELLNGSNVNIAGAKMEMANLVTGPAPRKRNAEHFLEDSHFFAGAPPPNHRTSVPSHGFPVANVPPPSAVSPTTHGVSGNGIPYYTSYDRWPGDGLGTYNGSLSTSVLPQQYSTGFVVERVRPAPADASSPHAQRYPQYWSDYSTLNQLSTPYGVPLLQEMGNAPEHQHAHSQHQHHPPQQMYLPDQYQMYGNIPPSHS</sequence>
<dbReference type="Pfam" id="PF04082">
    <property type="entry name" value="Fungal_trans"/>
    <property type="match status" value="1"/>
</dbReference>
<keyword evidence="1" id="KW-0479">Metal-binding</keyword>
<feature type="compositionally biased region" description="Low complexity" evidence="7">
    <location>
        <begin position="255"/>
        <end position="264"/>
    </location>
</feature>
<dbReference type="SMART" id="SM00906">
    <property type="entry name" value="Fungal_trans"/>
    <property type="match status" value="1"/>
</dbReference>
<name>A0A4Y9ZA97_9AGAM</name>
<keyword evidence="2" id="KW-0862">Zinc</keyword>
<evidence type="ECO:0000256" key="5">
    <source>
        <dbReference type="ARBA" id="ARBA00023163"/>
    </source>
</evidence>
<feature type="region of interest" description="Disordered" evidence="7">
    <location>
        <begin position="964"/>
        <end position="990"/>
    </location>
</feature>
<keyword evidence="6" id="KW-0539">Nucleus</keyword>
<evidence type="ECO:0000259" key="8">
    <source>
        <dbReference type="SMART" id="SM00906"/>
    </source>
</evidence>
<keyword evidence="10" id="KW-1185">Reference proteome</keyword>
<evidence type="ECO:0000256" key="2">
    <source>
        <dbReference type="ARBA" id="ARBA00022833"/>
    </source>
</evidence>
<feature type="region of interest" description="Disordered" evidence="7">
    <location>
        <begin position="1"/>
        <end position="81"/>
    </location>
</feature>
<proteinExistence type="predicted"/>
<feature type="compositionally biased region" description="Low complexity" evidence="7">
    <location>
        <begin position="203"/>
        <end position="214"/>
    </location>
</feature>
<feature type="compositionally biased region" description="Polar residues" evidence="7">
    <location>
        <begin position="537"/>
        <end position="546"/>
    </location>
</feature>
<evidence type="ECO:0000313" key="9">
    <source>
        <dbReference type="EMBL" id="TFY71776.1"/>
    </source>
</evidence>
<feature type="domain" description="Xylanolytic transcriptional activator regulatory" evidence="8">
    <location>
        <begin position="889"/>
        <end position="968"/>
    </location>
</feature>
<dbReference type="InterPro" id="IPR007219">
    <property type="entry name" value="XnlR_reg_dom"/>
</dbReference>
<dbReference type="STRING" id="205917.A0A4Y9ZA97"/>
<comment type="caution">
    <text evidence="9">The sequence shown here is derived from an EMBL/GenBank/DDBJ whole genome shotgun (WGS) entry which is preliminary data.</text>
</comment>
<evidence type="ECO:0000313" key="10">
    <source>
        <dbReference type="Proteomes" id="UP000298327"/>
    </source>
</evidence>
<evidence type="ECO:0000256" key="6">
    <source>
        <dbReference type="ARBA" id="ARBA00023242"/>
    </source>
</evidence>
<feature type="region of interest" description="Disordered" evidence="7">
    <location>
        <begin position="785"/>
        <end position="808"/>
    </location>
</feature>
<keyword evidence="4" id="KW-0238">DNA-binding</keyword>
<feature type="compositionally biased region" description="Basic and acidic residues" evidence="7">
    <location>
        <begin position="971"/>
        <end position="990"/>
    </location>
</feature>
<feature type="region of interest" description="Disordered" evidence="7">
    <location>
        <begin position="142"/>
        <end position="275"/>
    </location>
</feature>
<keyword evidence="3" id="KW-0805">Transcription regulation</keyword>
<dbReference type="GO" id="GO:0003677">
    <property type="term" value="F:DNA binding"/>
    <property type="evidence" value="ECO:0007669"/>
    <property type="project" value="UniProtKB-KW"/>
</dbReference>
<protein>
    <recommendedName>
        <fullName evidence="8">Xylanolytic transcriptional activator regulatory domain-containing protein</fullName>
    </recommendedName>
</protein>
<feature type="compositionally biased region" description="Polar residues" evidence="7">
    <location>
        <begin position="23"/>
        <end position="35"/>
    </location>
</feature>
<organism evidence="9 10">
    <name type="scientific">Dentipellis fragilis</name>
    <dbReference type="NCBI Taxonomy" id="205917"/>
    <lineage>
        <taxon>Eukaryota</taxon>
        <taxon>Fungi</taxon>
        <taxon>Dikarya</taxon>
        <taxon>Basidiomycota</taxon>
        <taxon>Agaricomycotina</taxon>
        <taxon>Agaricomycetes</taxon>
        <taxon>Russulales</taxon>
        <taxon>Hericiaceae</taxon>
        <taxon>Dentipellis</taxon>
    </lineage>
</organism>